<accession>A0ABW1J029</accession>
<feature type="transmembrane region" description="Helical" evidence="1">
    <location>
        <begin position="316"/>
        <end position="333"/>
    </location>
</feature>
<keyword evidence="3" id="KW-1185">Reference proteome</keyword>
<gene>
    <name evidence="2" type="ORF">ACFQE5_07635</name>
</gene>
<evidence type="ECO:0000256" key="1">
    <source>
        <dbReference type="SAM" id="Phobius"/>
    </source>
</evidence>
<keyword evidence="1" id="KW-0472">Membrane</keyword>
<evidence type="ECO:0000313" key="2">
    <source>
        <dbReference type="EMBL" id="MFC5994081.1"/>
    </source>
</evidence>
<dbReference type="NCBIfam" id="TIGR04267">
    <property type="entry name" value="mod_HExxH"/>
    <property type="match status" value="1"/>
</dbReference>
<name>A0ABW1J029_9PSEU</name>
<comment type="caution">
    <text evidence="2">The sequence shown here is derived from an EMBL/GenBank/DDBJ whole genome shotgun (WGS) entry which is preliminary data.</text>
</comment>
<sequence>MDDDVFRGFACPQVGLNPALTELLVVDHTRLVVKEFLERNRAELAARAPGTDAVLESWGAADGGFDVAWHPAFGDAHAAVLGGAVDPVRCACALALRLAEAGHTGRWRADLAEPARLRFGGRLLPATRTIRVTAEPDAVTIDTDGAGTVDLRRREAGWHTDQVPALPVLRRGPLRVTLSTPLVLSPAAADRLLHADAYTFGVEDSAAGGADWTATCRAAIDLIADAAPVYLPWVATVLRELIALRARPGTFNSGSERFSPGVVCVSDQPYVWPLAEMLVHEATHQYLNILTRLGGLDDGSDEGRYFSPFRNKDRPIFFIVVAYHAFGNVLLFYRTARENGFLPSGMPAAEDFADRERTLRRQLGEIEPVLRRATSLTAFGRALWEPVSDQIHR</sequence>
<evidence type="ECO:0000313" key="3">
    <source>
        <dbReference type="Proteomes" id="UP001596302"/>
    </source>
</evidence>
<organism evidence="2 3">
    <name type="scientific">Pseudonocardia hispaniensis</name>
    <dbReference type="NCBI Taxonomy" id="904933"/>
    <lineage>
        <taxon>Bacteria</taxon>
        <taxon>Bacillati</taxon>
        <taxon>Actinomycetota</taxon>
        <taxon>Actinomycetes</taxon>
        <taxon>Pseudonocardiales</taxon>
        <taxon>Pseudonocardiaceae</taxon>
        <taxon>Pseudonocardia</taxon>
    </lineage>
</organism>
<dbReference type="EMBL" id="JBHSQW010000015">
    <property type="protein sequence ID" value="MFC5994081.1"/>
    <property type="molecule type" value="Genomic_DNA"/>
</dbReference>
<keyword evidence="1" id="KW-0812">Transmembrane</keyword>
<dbReference type="RefSeq" id="WP_379584121.1">
    <property type="nucleotide sequence ID" value="NZ_JBHSQW010000015.1"/>
</dbReference>
<reference evidence="3" key="1">
    <citation type="journal article" date="2019" name="Int. J. Syst. Evol. Microbiol.">
        <title>The Global Catalogue of Microorganisms (GCM) 10K type strain sequencing project: providing services to taxonomists for standard genome sequencing and annotation.</title>
        <authorList>
            <consortium name="The Broad Institute Genomics Platform"/>
            <consortium name="The Broad Institute Genome Sequencing Center for Infectious Disease"/>
            <person name="Wu L."/>
            <person name="Ma J."/>
        </authorList>
    </citation>
    <scope>NUCLEOTIDE SEQUENCE [LARGE SCALE GENOMIC DNA]</scope>
    <source>
        <strain evidence="3">CCM 8391</strain>
    </source>
</reference>
<protein>
    <submittedName>
        <fullName evidence="2">HEXXH motif-containing putative peptide modification protein</fullName>
    </submittedName>
</protein>
<proteinExistence type="predicted"/>
<keyword evidence="1" id="KW-1133">Transmembrane helix</keyword>
<dbReference type="Proteomes" id="UP001596302">
    <property type="component" value="Unassembled WGS sequence"/>
</dbReference>
<dbReference type="InterPro" id="IPR026337">
    <property type="entry name" value="AKG_HExxH"/>
</dbReference>